<dbReference type="Proteomes" id="UP001629214">
    <property type="component" value="Unassembled WGS sequence"/>
</dbReference>
<protein>
    <recommendedName>
        <fullName evidence="4">ABC transmembrane type-1 domain-containing protein</fullName>
    </recommendedName>
</protein>
<name>A0ABW8Z209_9BURK</name>
<organism evidence="2 3">
    <name type="scientific">Herbaspirillum rhizosphaerae</name>
    <dbReference type="NCBI Taxonomy" id="346179"/>
    <lineage>
        <taxon>Bacteria</taxon>
        <taxon>Pseudomonadati</taxon>
        <taxon>Pseudomonadota</taxon>
        <taxon>Betaproteobacteria</taxon>
        <taxon>Burkholderiales</taxon>
        <taxon>Oxalobacteraceae</taxon>
        <taxon>Herbaspirillum</taxon>
    </lineage>
</organism>
<dbReference type="EMBL" id="JAQQFR010000001">
    <property type="protein sequence ID" value="MFL9877121.1"/>
    <property type="molecule type" value="Genomic_DNA"/>
</dbReference>
<evidence type="ECO:0000313" key="3">
    <source>
        <dbReference type="Proteomes" id="UP001629214"/>
    </source>
</evidence>
<proteinExistence type="predicted"/>
<feature type="transmembrane region" description="Helical" evidence="1">
    <location>
        <begin position="36"/>
        <end position="60"/>
    </location>
</feature>
<keyword evidence="1" id="KW-0812">Transmembrane</keyword>
<dbReference type="RefSeq" id="WP_408165147.1">
    <property type="nucleotide sequence ID" value="NZ_JAQQFR010000001.1"/>
</dbReference>
<gene>
    <name evidence="2" type="ORF">PQR63_01910</name>
</gene>
<accession>A0ABW8Z209</accession>
<keyword evidence="1" id="KW-1133">Transmembrane helix</keyword>
<reference evidence="2 3" key="1">
    <citation type="journal article" date="2024" name="Chem. Sci.">
        <title>Discovery of megapolipeptins by genome mining of a Burkholderiales bacteria collection.</title>
        <authorList>
            <person name="Paulo B.S."/>
            <person name="Recchia M.J.J."/>
            <person name="Lee S."/>
            <person name="Fergusson C.H."/>
            <person name="Romanowski S.B."/>
            <person name="Hernandez A."/>
            <person name="Krull N."/>
            <person name="Liu D.Y."/>
            <person name="Cavanagh H."/>
            <person name="Bos A."/>
            <person name="Gray C.A."/>
            <person name="Murphy B.T."/>
            <person name="Linington R.G."/>
            <person name="Eustaquio A.S."/>
        </authorList>
    </citation>
    <scope>NUCLEOTIDE SEQUENCE [LARGE SCALE GENOMIC DNA]</scope>
    <source>
        <strain evidence="2 3">RL21-008-BIB-B</strain>
    </source>
</reference>
<evidence type="ECO:0000313" key="2">
    <source>
        <dbReference type="EMBL" id="MFL9877121.1"/>
    </source>
</evidence>
<evidence type="ECO:0008006" key="4">
    <source>
        <dbReference type="Google" id="ProtNLM"/>
    </source>
</evidence>
<keyword evidence="3" id="KW-1185">Reference proteome</keyword>
<comment type="caution">
    <text evidence="2">The sequence shown here is derived from an EMBL/GenBank/DDBJ whole genome shotgun (WGS) entry which is preliminary data.</text>
</comment>
<sequence length="106" mass="11621">MSVLAIAFPVEAAVPVAQSLIGTTVAFMRPLLGLGVLVTLLMVFKPLVMGIVRAAIVMVVPRKSLEQRVRQHRFNGVKMLNRMANDYSRSQPSFAAELRNLAASDR</sequence>
<keyword evidence="1" id="KW-0472">Membrane</keyword>
<evidence type="ECO:0000256" key="1">
    <source>
        <dbReference type="SAM" id="Phobius"/>
    </source>
</evidence>